<name>A0ACB6QFP6_9PLEO</name>
<dbReference type="EMBL" id="MU003528">
    <property type="protein sequence ID" value="KAF2465716.1"/>
    <property type="molecule type" value="Genomic_DNA"/>
</dbReference>
<evidence type="ECO:0000313" key="1">
    <source>
        <dbReference type="EMBL" id="KAF2465716.1"/>
    </source>
</evidence>
<organism evidence="1 2">
    <name type="scientific">Lindgomyces ingoldianus</name>
    <dbReference type="NCBI Taxonomy" id="673940"/>
    <lineage>
        <taxon>Eukaryota</taxon>
        <taxon>Fungi</taxon>
        <taxon>Dikarya</taxon>
        <taxon>Ascomycota</taxon>
        <taxon>Pezizomycotina</taxon>
        <taxon>Dothideomycetes</taxon>
        <taxon>Pleosporomycetidae</taxon>
        <taxon>Pleosporales</taxon>
        <taxon>Lindgomycetaceae</taxon>
        <taxon>Lindgomyces</taxon>
    </lineage>
</organism>
<protein>
    <submittedName>
        <fullName evidence="1">Uncharacterized protein</fullName>
    </submittedName>
</protein>
<reference evidence="1" key="1">
    <citation type="journal article" date="2020" name="Stud. Mycol.">
        <title>101 Dothideomycetes genomes: a test case for predicting lifestyles and emergence of pathogens.</title>
        <authorList>
            <person name="Haridas S."/>
            <person name="Albert R."/>
            <person name="Binder M."/>
            <person name="Bloem J."/>
            <person name="Labutti K."/>
            <person name="Salamov A."/>
            <person name="Andreopoulos B."/>
            <person name="Baker S."/>
            <person name="Barry K."/>
            <person name="Bills G."/>
            <person name="Bluhm B."/>
            <person name="Cannon C."/>
            <person name="Castanera R."/>
            <person name="Culley D."/>
            <person name="Daum C."/>
            <person name="Ezra D."/>
            <person name="Gonzalez J."/>
            <person name="Henrissat B."/>
            <person name="Kuo A."/>
            <person name="Liang C."/>
            <person name="Lipzen A."/>
            <person name="Lutzoni F."/>
            <person name="Magnuson J."/>
            <person name="Mondo S."/>
            <person name="Nolan M."/>
            <person name="Ohm R."/>
            <person name="Pangilinan J."/>
            <person name="Park H.-J."/>
            <person name="Ramirez L."/>
            <person name="Alfaro M."/>
            <person name="Sun H."/>
            <person name="Tritt A."/>
            <person name="Yoshinaga Y."/>
            <person name="Zwiers L.-H."/>
            <person name="Turgeon B."/>
            <person name="Goodwin S."/>
            <person name="Spatafora J."/>
            <person name="Crous P."/>
            <person name="Grigoriev I."/>
        </authorList>
    </citation>
    <scope>NUCLEOTIDE SEQUENCE</scope>
    <source>
        <strain evidence="1">ATCC 200398</strain>
    </source>
</reference>
<proteinExistence type="predicted"/>
<evidence type="ECO:0000313" key="2">
    <source>
        <dbReference type="Proteomes" id="UP000799755"/>
    </source>
</evidence>
<comment type="caution">
    <text evidence="1">The sequence shown here is derived from an EMBL/GenBank/DDBJ whole genome shotgun (WGS) entry which is preliminary data.</text>
</comment>
<gene>
    <name evidence="1" type="ORF">BDR25DRAFT_336825</name>
</gene>
<sequence length="311" mass="36464">MAPQHIPTPTCPSLPPEIWIRILSHHLDLTHLWTTCRRVSSTFQAYVEQAFAETHLRSTQIDFQLEKHNLGGRTRRPEVPCTFSHFSSDAGKLRVYFTDKRGKREVSREEKGGYEKVMGRWEERVRMSKPETPHYTISLGGTVNDTGLPGLKLNAKERAIEFKWRDMLTLFFREQAWMRALRARWCVDVKNQVSNNHARFVMGEKLAPSGIPHPWPIAQLEFRKQIRRKRLKEAYQDDEEMTWAIGSLVYFERCSAYSQGNKRFTSVTNIRIPEAAFGERWFNSVYLLQGLFLDEWSCLHRIDVKREHLGL</sequence>
<keyword evidence="2" id="KW-1185">Reference proteome</keyword>
<accession>A0ACB6QFP6</accession>
<dbReference type="Proteomes" id="UP000799755">
    <property type="component" value="Unassembled WGS sequence"/>
</dbReference>